<reference evidence="1" key="1">
    <citation type="submission" date="2020-05" db="EMBL/GenBank/DDBJ databases">
        <title>Large-scale comparative analyses of tick genomes elucidate their genetic diversity and vector capacities.</title>
        <authorList>
            <person name="Jia N."/>
            <person name="Wang J."/>
            <person name="Shi W."/>
            <person name="Du L."/>
            <person name="Sun Y."/>
            <person name="Zhan W."/>
            <person name="Jiang J."/>
            <person name="Wang Q."/>
            <person name="Zhang B."/>
            <person name="Ji P."/>
            <person name="Sakyi L.B."/>
            <person name="Cui X."/>
            <person name="Yuan T."/>
            <person name="Jiang B."/>
            <person name="Yang W."/>
            <person name="Lam T.T.-Y."/>
            <person name="Chang Q."/>
            <person name="Ding S."/>
            <person name="Wang X."/>
            <person name="Zhu J."/>
            <person name="Ruan X."/>
            <person name="Zhao L."/>
            <person name="Wei J."/>
            <person name="Que T."/>
            <person name="Du C."/>
            <person name="Cheng J."/>
            <person name="Dai P."/>
            <person name="Han X."/>
            <person name="Huang E."/>
            <person name="Gao Y."/>
            <person name="Liu J."/>
            <person name="Shao H."/>
            <person name="Ye R."/>
            <person name="Li L."/>
            <person name="Wei W."/>
            <person name="Wang X."/>
            <person name="Wang C."/>
            <person name="Yang T."/>
            <person name="Huo Q."/>
            <person name="Li W."/>
            <person name="Guo W."/>
            <person name="Chen H."/>
            <person name="Zhou L."/>
            <person name="Ni X."/>
            <person name="Tian J."/>
            <person name="Zhou Y."/>
            <person name="Sheng Y."/>
            <person name="Liu T."/>
            <person name="Pan Y."/>
            <person name="Xia L."/>
            <person name="Li J."/>
            <person name="Zhao F."/>
            <person name="Cao W."/>
        </authorList>
    </citation>
    <scope>NUCLEOTIDE SEQUENCE</scope>
    <source>
        <strain evidence="1">Hyas-2018</strain>
    </source>
</reference>
<evidence type="ECO:0000313" key="1">
    <source>
        <dbReference type="EMBL" id="KAH6921761.1"/>
    </source>
</evidence>
<name>A0ACB7RJ72_HYAAI</name>
<keyword evidence="2" id="KW-1185">Reference proteome</keyword>
<comment type="caution">
    <text evidence="1">The sequence shown here is derived from an EMBL/GenBank/DDBJ whole genome shotgun (WGS) entry which is preliminary data.</text>
</comment>
<dbReference type="Proteomes" id="UP000821845">
    <property type="component" value="Chromosome 9"/>
</dbReference>
<protein>
    <submittedName>
        <fullName evidence="1">Uncharacterized protein</fullName>
    </submittedName>
</protein>
<accession>A0ACB7RJ72</accession>
<sequence>MLAGRTGADANSDTRRKNPFTASGMWRSASLGDGGDGVYLKPLQLLHGGLDAFLFLGTSNRFATRKTSSQFGSCGAAFRGQY</sequence>
<gene>
    <name evidence="1" type="ORF">HPB50_004667</name>
</gene>
<dbReference type="EMBL" id="CM023489">
    <property type="protein sequence ID" value="KAH6921761.1"/>
    <property type="molecule type" value="Genomic_DNA"/>
</dbReference>
<organism evidence="1 2">
    <name type="scientific">Hyalomma asiaticum</name>
    <name type="common">Tick</name>
    <dbReference type="NCBI Taxonomy" id="266040"/>
    <lineage>
        <taxon>Eukaryota</taxon>
        <taxon>Metazoa</taxon>
        <taxon>Ecdysozoa</taxon>
        <taxon>Arthropoda</taxon>
        <taxon>Chelicerata</taxon>
        <taxon>Arachnida</taxon>
        <taxon>Acari</taxon>
        <taxon>Parasitiformes</taxon>
        <taxon>Ixodida</taxon>
        <taxon>Ixodoidea</taxon>
        <taxon>Ixodidae</taxon>
        <taxon>Hyalomminae</taxon>
        <taxon>Hyalomma</taxon>
    </lineage>
</organism>
<evidence type="ECO:0000313" key="2">
    <source>
        <dbReference type="Proteomes" id="UP000821845"/>
    </source>
</evidence>
<proteinExistence type="predicted"/>